<evidence type="ECO:0000313" key="2">
    <source>
        <dbReference type="Proteomes" id="UP000554286"/>
    </source>
</evidence>
<dbReference type="AlphaFoldDB" id="A0A7W6RGT2"/>
<evidence type="ECO:0000313" key="1">
    <source>
        <dbReference type="EMBL" id="MBB4267764.1"/>
    </source>
</evidence>
<keyword evidence="2" id="KW-1185">Reference proteome</keyword>
<reference evidence="1 2" key="1">
    <citation type="submission" date="2020-08" db="EMBL/GenBank/DDBJ databases">
        <title>Genome sequencing of Purple Non-Sulfur Bacteria from various extreme environments.</title>
        <authorList>
            <person name="Mayer M."/>
        </authorList>
    </citation>
    <scope>NUCLEOTIDE SEQUENCE [LARGE SCALE GENOMIC DNA]</scope>
    <source>
        <strain evidence="1 2">JA131</strain>
    </source>
</reference>
<dbReference type="Proteomes" id="UP000554286">
    <property type="component" value="Unassembled WGS sequence"/>
</dbReference>
<name>A0A7W6RGT2_9PROT</name>
<dbReference type="RefSeq" id="WP_184047729.1">
    <property type="nucleotide sequence ID" value="NZ_JACIGK010000033.1"/>
</dbReference>
<accession>A0A7W6RGT2</accession>
<dbReference type="EMBL" id="JACIGK010000033">
    <property type="protein sequence ID" value="MBB4267764.1"/>
    <property type="molecule type" value="Genomic_DNA"/>
</dbReference>
<comment type="caution">
    <text evidence="1">The sequence shown here is derived from an EMBL/GenBank/DDBJ whole genome shotgun (WGS) entry which is preliminary data.</text>
</comment>
<organism evidence="1 2">
    <name type="scientific">Roseospira visakhapatnamensis</name>
    <dbReference type="NCBI Taxonomy" id="390880"/>
    <lineage>
        <taxon>Bacteria</taxon>
        <taxon>Pseudomonadati</taxon>
        <taxon>Pseudomonadota</taxon>
        <taxon>Alphaproteobacteria</taxon>
        <taxon>Rhodospirillales</taxon>
        <taxon>Rhodospirillaceae</taxon>
        <taxon>Roseospira</taxon>
    </lineage>
</organism>
<protein>
    <submittedName>
        <fullName evidence="1">Uncharacterized protein</fullName>
    </submittedName>
</protein>
<gene>
    <name evidence="1" type="ORF">GGD89_003413</name>
</gene>
<sequence length="88" mass="9330">MVKMAEAGSPFTKQANRKTVEADLEKAERKIASPIAGGKRKKKAAAGKVSDIIGAALIAKLEYICPGFLAKTSAGNPFTLQIRLSSRI</sequence>
<proteinExistence type="predicted"/>